<evidence type="ECO:0000256" key="1">
    <source>
        <dbReference type="SAM" id="MobiDB-lite"/>
    </source>
</evidence>
<dbReference type="InterPro" id="IPR007513">
    <property type="entry name" value="SERF-like_N"/>
</dbReference>
<organism evidence="3 4">
    <name type="scientific">Periconia digitata</name>
    <dbReference type="NCBI Taxonomy" id="1303443"/>
    <lineage>
        <taxon>Eukaryota</taxon>
        <taxon>Fungi</taxon>
        <taxon>Dikarya</taxon>
        <taxon>Ascomycota</taxon>
        <taxon>Pezizomycotina</taxon>
        <taxon>Dothideomycetes</taxon>
        <taxon>Pleosporomycetidae</taxon>
        <taxon>Pleosporales</taxon>
        <taxon>Massarineae</taxon>
        <taxon>Periconiaceae</taxon>
        <taxon>Periconia</taxon>
    </lineage>
</organism>
<keyword evidence="4" id="KW-1185">Reference proteome</keyword>
<evidence type="ECO:0000313" key="4">
    <source>
        <dbReference type="Proteomes" id="UP001152607"/>
    </source>
</evidence>
<reference evidence="3" key="1">
    <citation type="submission" date="2023-01" db="EMBL/GenBank/DDBJ databases">
        <authorList>
            <person name="Van Ghelder C."/>
            <person name="Rancurel C."/>
        </authorList>
    </citation>
    <scope>NUCLEOTIDE SEQUENCE</scope>
    <source>
        <strain evidence="3">CNCM I-4278</strain>
    </source>
</reference>
<dbReference type="EMBL" id="CAOQHR010000008">
    <property type="protein sequence ID" value="CAI6338656.1"/>
    <property type="molecule type" value="Genomic_DNA"/>
</dbReference>
<proteinExistence type="predicted"/>
<gene>
    <name evidence="3" type="ORF">PDIGIT_LOCUS11787</name>
</gene>
<name>A0A9W4UM13_9PLEO</name>
<dbReference type="Pfam" id="PF04419">
    <property type="entry name" value="SERF-like_N"/>
    <property type="match status" value="1"/>
</dbReference>
<evidence type="ECO:0000313" key="3">
    <source>
        <dbReference type="EMBL" id="CAI6338656.1"/>
    </source>
</evidence>
<feature type="region of interest" description="Disordered" evidence="1">
    <location>
        <begin position="1"/>
        <end position="66"/>
    </location>
</feature>
<evidence type="ECO:0000259" key="2">
    <source>
        <dbReference type="Pfam" id="PF04419"/>
    </source>
</evidence>
<sequence length="66" mass="7169">MARGNQREKAREKNLKASAGQKSKNAMSGTEYAKAKEDTAAIMRAKQEAAEARKKEGGGSTEKKKK</sequence>
<comment type="caution">
    <text evidence="3">The sequence shown here is derived from an EMBL/GenBank/DDBJ whole genome shotgun (WGS) entry which is preliminary data.</text>
</comment>
<feature type="compositionally biased region" description="Basic and acidic residues" evidence="1">
    <location>
        <begin position="33"/>
        <end position="57"/>
    </location>
</feature>
<dbReference type="Proteomes" id="UP001152607">
    <property type="component" value="Unassembled WGS sequence"/>
</dbReference>
<feature type="compositionally biased region" description="Basic and acidic residues" evidence="1">
    <location>
        <begin position="1"/>
        <end position="15"/>
    </location>
</feature>
<dbReference type="OrthoDB" id="18018at2759"/>
<feature type="domain" description="Small EDRK-rich factor-like N-terminal" evidence="2">
    <location>
        <begin position="1"/>
        <end position="36"/>
    </location>
</feature>
<protein>
    <recommendedName>
        <fullName evidence="2">Small EDRK-rich factor-like N-terminal domain-containing protein</fullName>
    </recommendedName>
</protein>
<dbReference type="AlphaFoldDB" id="A0A9W4UM13"/>
<accession>A0A9W4UM13</accession>